<dbReference type="PANTHER" id="PTHR31511:SF12">
    <property type="entry name" value="RHO TERMINATION FACTOR N-TERMINAL DOMAIN-CONTAINING PROTEIN"/>
    <property type="match status" value="1"/>
</dbReference>
<dbReference type="InterPro" id="IPR013087">
    <property type="entry name" value="Znf_C2H2_type"/>
</dbReference>
<evidence type="ECO:0000313" key="3">
    <source>
        <dbReference type="EMBL" id="VVC25093.1"/>
    </source>
</evidence>
<name>A0A5E4M0N0_9HEMI</name>
<evidence type="ECO:0000259" key="2">
    <source>
        <dbReference type="PROSITE" id="PS50157"/>
    </source>
</evidence>
<gene>
    <name evidence="3" type="ORF">CINCED_3A004718</name>
</gene>
<protein>
    <submittedName>
        <fullName evidence="3">Ribonuclease H-like domain,Zinc finger C2H2-type</fullName>
    </submittedName>
</protein>
<keyword evidence="1" id="KW-0862">Zinc</keyword>
<reference evidence="3 4" key="1">
    <citation type="submission" date="2019-08" db="EMBL/GenBank/DDBJ databases">
        <authorList>
            <person name="Alioto T."/>
            <person name="Alioto T."/>
            <person name="Gomez Garrido J."/>
        </authorList>
    </citation>
    <scope>NUCLEOTIDE SEQUENCE [LARGE SCALE GENOMIC DNA]</scope>
</reference>
<evidence type="ECO:0000313" key="4">
    <source>
        <dbReference type="Proteomes" id="UP000325440"/>
    </source>
</evidence>
<organism evidence="3 4">
    <name type="scientific">Cinara cedri</name>
    <dbReference type="NCBI Taxonomy" id="506608"/>
    <lineage>
        <taxon>Eukaryota</taxon>
        <taxon>Metazoa</taxon>
        <taxon>Ecdysozoa</taxon>
        <taxon>Arthropoda</taxon>
        <taxon>Hexapoda</taxon>
        <taxon>Insecta</taxon>
        <taxon>Pterygota</taxon>
        <taxon>Neoptera</taxon>
        <taxon>Paraneoptera</taxon>
        <taxon>Hemiptera</taxon>
        <taxon>Sternorrhyncha</taxon>
        <taxon>Aphidomorpha</taxon>
        <taxon>Aphidoidea</taxon>
        <taxon>Aphididae</taxon>
        <taxon>Lachninae</taxon>
        <taxon>Cinara</taxon>
    </lineage>
</organism>
<keyword evidence="1" id="KW-0479">Metal-binding</keyword>
<keyword evidence="4" id="KW-1185">Reference proteome</keyword>
<dbReference type="AlphaFoldDB" id="A0A5E4M0N0"/>
<dbReference type="SUPFAM" id="SSF57667">
    <property type="entry name" value="beta-beta-alpha zinc fingers"/>
    <property type="match status" value="1"/>
</dbReference>
<sequence length="246" mass="29090">MKTYECTVTGCSKVFNVKHYMTRHAKTHNGVKIQCALCPKMFTHWTIYNRGTIYNIIDFNRAIEYRRRKLAVYGNQYGYLRRVNILQTAGTKFSRKQNVQDLSQANITLKKNLFHSRNTLVIRSLYDLSDHFDCRTLGEYSDLYLKVDVMLLADVFENFNNICMKTYNLDPAFYYTAPGFSFDCMLKYTKMKLELLTDYDMLLMIKKGIPGGLVQVSKRYVKAKNYTMEDYDETKEDSWIIYQDYK</sequence>
<keyword evidence="1" id="KW-0863">Zinc-finger</keyword>
<dbReference type="GO" id="GO:0008270">
    <property type="term" value="F:zinc ion binding"/>
    <property type="evidence" value="ECO:0007669"/>
    <property type="project" value="UniProtKB-KW"/>
</dbReference>
<dbReference type="PROSITE" id="PS00028">
    <property type="entry name" value="ZINC_FINGER_C2H2_1"/>
    <property type="match status" value="1"/>
</dbReference>
<dbReference type="PROSITE" id="PS50157">
    <property type="entry name" value="ZINC_FINGER_C2H2_2"/>
    <property type="match status" value="1"/>
</dbReference>
<dbReference type="Proteomes" id="UP000325440">
    <property type="component" value="Unassembled WGS sequence"/>
</dbReference>
<feature type="domain" description="C2H2-type" evidence="2">
    <location>
        <begin position="4"/>
        <end position="33"/>
    </location>
</feature>
<dbReference type="Gene3D" id="3.30.160.60">
    <property type="entry name" value="Classic Zinc Finger"/>
    <property type="match status" value="1"/>
</dbReference>
<dbReference type="OrthoDB" id="414982at2759"/>
<dbReference type="EMBL" id="CABPRJ010000008">
    <property type="protein sequence ID" value="VVC25093.1"/>
    <property type="molecule type" value="Genomic_DNA"/>
</dbReference>
<dbReference type="InterPro" id="IPR036236">
    <property type="entry name" value="Znf_C2H2_sf"/>
</dbReference>
<dbReference type="SMART" id="SM00355">
    <property type="entry name" value="ZnF_C2H2"/>
    <property type="match status" value="1"/>
</dbReference>
<accession>A0A5E4M0N0</accession>
<dbReference type="PANTHER" id="PTHR31511">
    <property type="entry name" value="PROTEIN CBG23764"/>
    <property type="match status" value="1"/>
</dbReference>
<evidence type="ECO:0000256" key="1">
    <source>
        <dbReference type="PROSITE-ProRule" id="PRU00042"/>
    </source>
</evidence>
<proteinExistence type="predicted"/>